<accession>B9XND3</accession>
<evidence type="ECO:0000313" key="9">
    <source>
        <dbReference type="EMBL" id="EEF58686.1"/>
    </source>
</evidence>
<dbReference type="GO" id="GO:0046872">
    <property type="term" value="F:metal ion binding"/>
    <property type="evidence" value="ECO:0007669"/>
    <property type="project" value="UniProtKB-KW"/>
</dbReference>
<dbReference type="Pfam" id="PF02589">
    <property type="entry name" value="LUD_dom"/>
    <property type="match status" value="1"/>
</dbReference>
<sequence>MNTFAEQFKEQAEEITHDLRHRQLIQVALGKYEVKRDEKKAAFQDWQSARQAAAEIKWEAINHLDTYLQEFARKLEARGTKVHWASTAEQARDIIIGIIRARKARTIVKSKAMTAEEIHLNDALEKEGFEVVESDLGEFIVQLRHEPPYHIVFPAMHLTRGDISALFEKELGSAPTNSPEELTMIARRALRDKYVKADIGITGANFAIAETGMISITENEGNARLTAALPKTMISLLGIEKVLPRMEDLALFLPMLATAGAGQTITGYNSLYGGPRQPGESDGPEEFHVVLLDNRRTELLADPEQRDALHCIRCGACLNVCPIFRNVGGHTYGTTYSGPVGSVITPHLRGLQDWKHLSSASSLCGACTEACPVKIDLHHHLLHNRRNSSQQKPNAMEKFSFRVFAQIVNRPEVYSLVKTIARLMQPLHRMVKGRSIDPAYSWTKTRDLPQMPKQSFKDWWRDRQ</sequence>
<dbReference type="OrthoDB" id="9782337at2"/>
<dbReference type="PANTHER" id="PTHR47153">
    <property type="entry name" value="LACTATE UTILIZATION PROTEIN B"/>
    <property type="match status" value="1"/>
</dbReference>
<reference evidence="9 10" key="1">
    <citation type="journal article" date="2011" name="J. Bacteriol.">
        <title>Genome sequence of 'Pedosphaera parvula' Ellin514, an aerobic Verrucomicrobial isolate from pasture soil.</title>
        <authorList>
            <person name="Kant R."/>
            <person name="van Passel M.W."/>
            <person name="Sangwan P."/>
            <person name="Palva A."/>
            <person name="Lucas S."/>
            <person name="Copeland A."/>
            <person name="Lapidus A."/>
            <person name="Glavina Del Rio T."/>
            <person name="Dalin E."/>
            <person name="Tice H."/>
            <person name="Bruce D."/>
            <person name="Goodwin L."/>
            <person name="Pitluck S."/>
            <person name="Chertkov O."/>
            <person name="Larimer F.W."/>
            <person name="Land M.L."/>
            <person name="Hauser L."/>
            <person name="Brettin T.S."/>
            <person name="Detter J.C."/>
            <person name="Han S."/>
            <person name="de Vos W.M."/>
            <person name="Janssen P.H."/>
            <person name="Smidt H."/>
        </authorList>
    </citation>
    <scope>NUCLEOTIDE SEQUENCE [LARGE SCALE GENOMIC DNA]</scope>
    <source>
        <strain evidence="9 10">Ellin514</strain>
    </source>
</reference>
<name>B9XND3_PEDPL</name>
<evidence type="ECO:0000256" key="3">
    <source>
        <dbReference type="ARBA" id="ARBA00022723"/>
    </source>
</evidence>
<dbReference type="InterPro" id="IPR017900">
    <property type="entry name" value="4Fe4S_Fe_S_CS"/>
</dbReference>
<protein>
    <submittedName>
        <fullName evidence="9">Iron-sulfur cluster binding protein</fullName>
    </submittedName>
</protein>
<evidence type="ECO:0000313" key="10">
    <source>
        <dbReference type="Proteomes" id="UP000003688"/>
    </source>
</evidence>
<comment type="caution">
    <text evidence="9">The sequence shown here is derived from an EMBL/GenBank/DDBJ whole genome shotgun (WGS) entry which is preliminary data.</text>
</comment>
<dbReference type="SUPFAM" id="SSF100950">
    <property type="entry name" value="NagB/RpiA/CoA transferase-like"/>
    <property type="match status" value="1"/>
</dbReference>
<dbReference type="GO" id="GO:0006089">
    <property type="term" value="P:lactate metabolic process"/>
    <property type="evidence" value="ECO:0007669"/>
    <property type="project" value="InterPro"/>
</dbReference>
<dbReference type="EMBL" id="ABOX02000039">
    <property type="protein sequence ID" value="EEF58686.1"/>
    <property type="molecule type" value="Genomic_DNA"/>
</dbReference>
<dbReference type="AlphaFoldDB" id="B9XND3"/>
<dbReference type="InterPro" id="IPR004452">
    <property type="entry name" value="LutB/LldF"/>
</dbReference>
<dbReference type="InterPro" id="IPR017896">
    <property type="entry name" value="4Fe4S_Fe-S-bd"/>
</dbReference>
<dbReference type="InterPro" id="IPR024569">
    <property type="entry name" value="LutB_C"/>
</dbReference>
<dbReference type="InterPro" id="IPR009051">
    <property type="entry name" value="Helical_ferredxn"/>
</dbReference>
<evidence type="ECO:0000256" key="6">
    <source>
        <dbReference type="ARBA" id="ARBA00023004"/>
    </source>
</evidence>
<keyword evidence="1" id="KW-0813">Transport</keyword>
<keyword evidence="7" id="KW-0411">Iron-sulfur</keyword>
<feature type="domain" description="4Fe-4S ferredoxin-type" evidence="8">
    <location>
        <begin position="302"/>
        <end position="322"/>
    </location>
</feature>
<evidence type="ECO:0000256" key="2">
    <source>
        <dbReference type="ARBA" id="ARBA00022485"/>
    </source>
</evidence>
<dbReference type="PANTHER" id="PTHR47153:SF2">
    <property type="entry name" value="LACTATE UTILIZATION PROTEIN B"/>
    <property type="match status" value="1"/>
</dbReference>
<keyword evidence="6" id="KW-0408">Iron</keyword>
<dbReference type="RefSeq" id="WP_007417320.1">
    <property type="nucleotide sequence ID" value="NZ_ABOX02000039.1"/>
</dbReference>
<gene>
    <name evidence="9" type="ORF">Cflav_PD1587</name>
</gene>
<dbReference type="NCBIfam" id="TIGR00273">
    <property type="entry name" value="LutB/LldF family L-lactate oxidation iron-sulfur protein"/>
    <property type="match status" value="1"/>
</dbReference>
<dbReference type="Pfam" id="PF13183">
    <property type="entry name" value="Fer4_8"/>
    <property type="match status" value="1"/>
</dbReference>
<evidence type="ECO:0000259" key="8">
    <source>
        <dbReference type="PROSITE" id="PS51379"/>
    </source>
</evidence>
<keyword evidence="4" id="KW-0677">Repeat</keyword>
<dbReference type="Gene3D" id="1.10.1060.10">
    <property type="entry name" value="Alpha-helical ferredoxin"/>
    <property type="match status" value="1"/>
</dbReference>
<dbReference type="GO" id="GO:0051539">
    <property type="term" value="F:4 iron, 4 sulfur cluster binding"/>
    <property type="evidence" value="ECO:0007669"/>
    <property type="project" value="UniProtKB-KW"/>
</dbReference>
<dbReference type="STRING" id="320771.Cflav_PD1587"/>
<evidence type="ECO:0000256" key="1">
    <source>
        <dbReference type="ARBA" id="ARBA00022448"/>
    </source>
</evidence>
<dbReference type="InterPro" id="IPR024185">
    <property type="entry name" value="FTHF_cligase-like_sf"/>
</dbReference>
<keyword evidence="3" id="KW-0479">Metal-binding</keyword>
<dbReference type="PROSITE" id="PS00198">
    <property type="entry name" value="4FE4S_FER_1"/>
    <property type="match status" value="1"/>
</dbReference>
<dbReference type="Proteomes" id="UP000003688">
    <property type="component" value="Unassembled WGS sequence"/>
</dbReference>
<dbReference type="InterPro" id="IPR037171">
    <property type="entry name" value="NagB/RpiA_transferase-like"/>
</dbReference>
<keyword evidence="10" id="KW-1185">Reference proteome</keyword>
<evidence type="ECO:0000256" key="5">
    <source>
        <dbReference type="ARBA" id="ARBA00022982"/>
    </source>
</evidence>
<dbReference type="SUPFAM" id="SSF46548">
    <property type="entry name" value="alpha-helical ferredoxin"/>
    <property type="match status" value="1"/>
</dbReference>
<proteinExistence type="predicted"/>
<dbReference type="Gene3D" id="3.40.50.10420">
    <property type="entry name" value="NagB/RpiA/CoA transferase-like"/>
    <property type="match status" value="1"/>
</dbReference>
<dbReference type="Pfam" id="PF11870">
    <property type="entry name" value="LutB_C"/>
    <property type="match status" value="1"/>
</dbReference>
<dbReference type="PROSITE" id="PS51379">
    <property type="entry name" value="4FE4S_FER_2"/>
    <property type="match status" value="1"/>
</dbReference>
<evidence type="ECO:0000256" key="4">
    <source>
        <dbReference type="ARBA" id="ARBA00022737"/>
    </source>
</evidence>
<keyword evidence="5" id="KW-0249">Electron transport</keyword>
<dbReference type="InterPro" id="IPR003741">
    <property type="entry name" value="LUD_dom"/>
</dbReference>
<keyword evidence="2" id="KW-0004">4Fe-4S</keyword>
<evidence type="ECO:0000256" key="7">
    <source>
        <dbReference type="ARBA" id="ARBA00023014"/>
    </source>
</evidence>
<organism evidence="9 10">
    <name type="scientific">Pedosphaera parvula (strain Ellin514)</name>
    <dbReference type="NCBI Taxonomy" id="320771"/>
    <lineage>
        <taxon>Bacteria</taxon>
        <taxon>Pseudomonadati</taxon>
        <taxon>Verrucomicrobiota</taxon>
        <taxon>Pedosphaerae</taxon>
        <taxon>Pedosphaerales</taxon>
        <taxon>Pedosphaeraceae</taxon>
        <taxon>Pedosphaera</taxon>
    </lineage>
</organism>